<proteinExistence type="predicted"/>
<dbReference type="Gene3D" id="3.40.50.2300">
    <property type="match status" value="1"/>
</dbReference>
<dbReference type="PROSITE" id="PS50043">
    <property type="entry name" value="HTH_LUXR_2"/>
    <property type="match status" value="1"/>
</dbReference>
<feature type="domain" description="HTH luxR-type" evidence="4">
    <location>
        <begin position="155"/>
        <end position="220"/>
    </location>
</feature>
<evidence type="ECO:0000256" key="1">
    <source>
        <dbReference type="ARBA" id="ARBA00023015"/>
    </source>
</evidence>
<dbReference type="CDD" id="cd06170">
    <property type="entry name" value="LuxR_C_like"/>
    <property type="match status" value="1"/>
</dbReference>
<dbReference type="SMART" id="SM00421">
    <property type="entry name" value="HTH_LUXR"/>
    <property type="match status" value="1"/>
</dbReference>
<keyword evidence="3" id="KW-0804">Transcription</keyword>
<protein>
    <submittedName>
        <fullName evidence="5">Response regulator transcription factor</fullName>
    </submittedName>
</protein>
<keyword evidence="6" id="KW-1185">Reference proteome</keyword>
<keyword evidence="2" id="KW-0238">DNA-binding</keyword>
<dbReference type="SUPFAM" id="SSF46894">
    <property type="entry name" value="C-terminal effector domain of the bipartite response regulators"/>
    <property type="match status" value="1"/>
</dbReference>
<evidence type="ECO:0000256" key="3">
    <source>
        <dbReference type="ARBA" id="ARBA00023163"/>
    </source>
</evidence>
<sequence>MKIARDMMALAQNPPIPTDDLPHVIVADRQLIVCQGIGSLVAQIAEVELGEYATDKASLKALLSRARGKTILILGVRLADGDLTHVLDMVRKDHPEVMVVVVAEDSEFAFIRTAIKSGANSVCMMGQVLTSLPRILGKLIEGHSIVPTDILRKLTSEAADTLSRREHEILGLLGDGLTNFQISARLGLSENTVKYYLKAIYQKLEVNSRGAAIAKYVAGNY</sequence>
<dbReference type="PROSITE" id="PS00622">
    <property type="entry name" value="HTH_LUXR_1"/>
    <property type="match status" value="1"/>
</dbReference>
<accession>A0ABZ2HGC3</accession>
<dbReference type="InterPro" id="IPR016032">
    <property type="entry name" value="Sig_transdc_resp-reg_C-effctor"/>
</dbReference>
<organism evidence="5 6">
    <name type="scientific">Roseovarius phycicola</name>
    <dbReference type="NCBI Taxonomy" id="3080976"/>
    <lineage>
        <taxon>Bacteria</taxon>
        <taxon>Pseudomonadati</taxon>
        <taxon>Pseudomonadota</taxon>
        <taxon>Alphaproteobacteria</taxon>
        <taxon>Rhodobacterales</taxon>
        <taxon>Roseobacteraceae</taxon>
        <taxon>Roseovarius</taxon>
    </lineage>
</organism>
<dbReference type="EMBL" id="CP146069">
    <property type="protein sequence ID" value="WWR45001.1"/>
    <property type="molecule type" value="Genomic_DNA"/>
</dbReference>
<evidence type="ECO:0000313" key="5">
    <source>
        <dbReference type="EMBL" id="WWR45001.1"/>
    </source>
</evidence>
<evidence type="ECO:0000313" key="6">
    <source>
        <dbReference type="Proteomes" id="UP001364156"/>
    </source>
</evidence>
<dbReference type="InterPro" id="IPR011006">
    <property type="entry name" value="CheY-like_superfamily"/>
</dbReference>
<reference evidence="5 6" key="1">
    <citation type="submission" date="2023-10" db="EMBL/GenBank/DDBJ databases">
        <title>Roseovarius strain S88 nov., isolated from a marine algae.</title>
        <authorList>
            <person name="Lee M.W."/>
            <person name="Lee J.K."/>
            <person name="Kim J.M."/>
            <person name="Choi D.G."/>
            <person name="Baek J.H."/>
            <person name="Bayburt H."/>
            <person name="Jung J.J."/>
            <person name="Han D.M."/>
            <person name="Jeon C.O."/>
        </authorList>
    </citation>
    <scope>NUCLEOTIDE SEQUENCE [LARGE SCALE GENOMIC DNA]</scope>
    <source>
        <strain evidence="5 6">S88</strain>
    </source>
</reference>
<dbReference type="Proteomes" id="UP001364156">
    <property type="component" value="Chromosome"/>
</dbReference>
<evidence type="ECO:0000259" key="4">
    <source>
        <dbReference type="PROSITE" id="PS50043"/>
    </source>
</evidence>
<dbReference type="SUPFAM" id="SSF52172">
    <property type="entry name" value="CheY-like"/>
    <property type="match status" value="1"/>
</dbReference>
<name>A0ABZ2HGC3_9RHOB</name>
<evidence type="ECO:0000256" key="2">
    <source>
        <dbReference type="ARBA" id="ARBA00023125"/>
    </source>
</evidence>
<dbReference type="PANTHER" id="PTHR44688">
    <property type="entry name" value="DNA-BINDING TRANSCRIPTIONAL ACTIVATOR DEVR_DOSR"/>
    <property type="match status" value="1"/>
</dbReference>
<dbReference type="Pfam" id="PF00196">
    <property type="entry name" value="GerE"/>
    <property type="match status" value="1"/>
</dbReference>
<dbReference type="PANTHER" id="PTHR44688:SF16">
    <property type="entry name" value="DNA-BINDING TRANSCRIPTIONAL ACTIVATOR DEVR_DOSR"/>
    <property type="match status" value="1"/>
</dbReference>
<gene>
    <name evidence="5" type="ORF">RZ517_09190</name>
</gene>
<keyword evidence="1" id="KW-0805">Transcription regulation</keyword>
<dbReference type="InterPro" id="IPR000792">
    <property type="entry name" value="Tscrpt_reg_LuxR_C"/>
</dbReference>
<dbReference type="PRINTS" id="PR00038">
    <property type="entry name" value="HTHLUXR"/>
</dbReference>
<dbReference type="RefSeq" id="WP_338547806.1">
    <property type="nucleotide sequence ID" value="NZ_CP146069.1"/>
</dbReference>